<accession>A0AAI8MEF2</accession>
<dbReference type="KEGG" id="brs:S23_37520"/>
<keyword evidence="2" id="KW-1185">Reference proteome</keyword>
<protein>
    <submittedName>
        <fullName evidence="1">Uncharacterized protein</fullName>
    </submittedName>
</protein>
<dbReference type="EMBL" id="AP012279">
    <property type="protein sequence ID" value="BAL76949.1"/>
    <property type="molecule type" value="Genomic_DNA"/>
</dbReference>
<evidence type="ECO:0000313" key="2">
    <source>
        <dbReference type="Proteomes" id="UP000007886"/>
    </source>
</evidence>
<name>A0AAI8MEF2_9BRAD</name>
<proteinExistence type="predicted"/>
<organism evidence="1 2">
    <name type="scientific">Bradyrhizobium cosmicum</name>
    <dbReference type="NCBI Taxonomy" id="1404864"/>
    <lineage>
        <taxon>Bacteria</taxon>
        <taxon>Pseudomonadati</taxon>
        <taxon>Pseudomonadota</taxon>
        <taxon>Alphaproteobacteria</taxon>
        <taxon>Hyphomicrobiales</taxon>
        <taxon>Nitrobacteraceae</taxon>
        <taxon>Bradyrhizobium</taxon>
    </lineage>
</organism>
<evidence type="ECO:0000313" key="1">
    <source>
        <dbReference type="EMBL" id="BAL76949.1"/>
    </source>
</evidence>
<sequence>MRTEWTRMAIASAVAVIAMCFLAIDAGVVNSGAITKRIEMAQASIANMAASQHQLAFAVQAWARGSHQKQSIQHTLAID</sequence>
<dbReference type="Proteomes" id="UP000007886">
    <property type="component" value="Chromosome"/>
</dbReference>
<gene>
    <name evidence="1" type="ORF">S23_37520</name>
</gene>
<dbReference type="AlphaFoldDB" id="A0AAI8MEF2"/>
<reference evidence="1 2" key="1">
    <citation type="journal article" date="2012" name="Microbes Environ.">
        <title>Complete genome sequence of Bradyrhizobium sp. S23321: insights into symbiosis evolution in soil oligotrophs.</title>
        <authorList>
            <person name="Okubo T."/>
            <person name="Tsukui T."/>
            <person name="Maita H."/>
            <person name="Okamoto S."/>
            <person name="Oshima K."/>
            <person name="Fujisawa T."/>
            <person name="Saito A."/>
            <person name="Futamata H."/>
            <person name="Hattori R."/>
            <person name="Shimomura Y."/>
            <person name="Haruta S."/>
            <person name="Morimoto S."/>
            <person name="Wang Y."/>
            <person name="Sakai Y."/>
            <person name="Hattori M."/>
            <person name="Aizawa S."/>
            <person name="Nagashima K.V.P."/>
            <person name="Masuda S."/>
            <person name="Hattori T."/>
            <person name="Yamashita A."/>
            <person name="Bao Z."/>
            <person name="Hayatsu M."/>
            <person name="Kajiya-Kanegae H."/>
            <person name="Yoshinaga I."/>
            <person name="Sakamoto K."/>
            <person name="Toyota K."/>
            <person name="Nakao M."/>
            <person name="Kohara M."/>
            <person name="Anda M."/>
            <person name="Niwa R."/>
            <person name="Jung-Hwan P."/>
            <person name="Sameshima-Saito R."/>
            <person name="Tokuda S."/>
            <person name="Yamamoto S."/>
            <person name="Yamamoto S."/>
            <person name="Yokoyama T."/>
            <person name="Akutsu T."/>
            <person name="Nakamura Y."/>
            <person name="Nakahira-Yanaka Y."/>
            <person name="Takada Hoshino Y."/>
            <person name="Hirakawa H."/>
            <person name="Mitsui H."/>
            <person name="Terasawa K."/>
            <person name="Itakura M."/>
            <person name="Sato S."/>
            <person name="Ikeda-Ohtsubo W."/>
            <person name="Sakakura N."/>
            <person name="Kaminuma E."/>
            <person name="Minamisawa K."/>
        </authorList>
    </citation>
    <scope>NUCLEOTIDE SEQUENCE [LARGE SCALE GENOMIC DNA]</scope>
    <source>
        <strain evidence="1 2">S23321</strain>
    </source>
</reference>